<name>A0AC34FXQ0_9BILA</name>
<protein>
    <submittedName>
        <fullName evidence="2">Cation-transporting P-type ATPase C-terminal domain-containing protein</fullName>
    </submittedName>
</protein>
<evidence type="ECO:0000313" key="2">
    <source>
        <dbReference type="WBParaSite" id="ES5_v2.g21951.t1"/>
    </source>
</evidence>
<organism evidence="1 2">
    <name type="scientific">Panagrolaimus sp. ES5</name>
    <dbReference type="NCBI Taxonomy" id="591445"/>
    <lineage>
        <taxon>Eukaryota</taxon>
        <taxon>Metazoa</taxon>
        <taxon>Ecdysozoa</taxon>
        <taxon>Nematoda</taxon>
        <taxon>Chromadorea</taxon>
        <taxon>Rhabditida</taxon>
        <taxon>Tylenchina</taxon>
        <taxon>Panagrolaimomorpha</taxon>
        <taxon>Panagrolaimoidea</taxon>
        <taxon>Panagrolaimidae</taxon>
        <taxon>Panagrolaimus</taxon>
    </lineage>
</organism>
<accession>A0AC34FXQ0</accession>
<sequence length="81" mass="9157">GLLTNPLFCSIWISTMIGQFLIVQYGGSWFSTASLTFEQWIICSSLGIGTLLWQQIFASLPSTGLYDISKYFIKTVKHKMQ</sequence>
<evidence type="ECO:0000313" key="1">
    <source>
        <dbReference type="Proteomes" id="UP000887579"/>
    </source>
</evidence>
<dbReference type="Proteomes" id="UP000887579">
    <property type="component" value="Unplaced"/>
</dbReference>
<proteinExistence type="predicted"/>
<dbReference type="WBParaSite" id="ES5_v2.g21951.t1">
    <property type="protein sequence ID" value="ES5_v2.g21951.t1"/>
    <property type="gene ID" value="ES5_v2.g21951"/>
</dbReference>
<reference evidence="2" key="1">
    <citation type="submission" date="2022-11" db="UniProtKB">
        <authorList>
            <consortium name="WormBaseParasite"/>
        </authorList>
    </citation>
    <scope>IDENTIFICATION</scope>
</reference>